<evidence type="ECO:0000313" key="3">
    <source>
        <dbReference type="Proteomes" id="UP000079169"/>
    </source>
</evidence>
<organism evidence="3 4">
    <name type="scientific">Diaphorina citri</name>
    <name type="common">Asian citrus psyllid</name>
    <dbReference type="NCBI Taxonomy" id="121845"/>
    <lineage>
        <taxon>Eukaryota</taxon>
        <taxon>Metazoa</taxon>
        <taxon>Ecdysozoa</taxon>
        <taxon>Arthropoda</taxon>
        <taxon>Hexapoda</taxon>
        <taxon>Insecta</taxon>
        <taxon>Pterygota</taxon>
        <taxon>Neoptera</taxon>
        <taxon>Paraneoptera</taxon>
        <taxon>Hemiptera</taxon>
        <taxon>Sternorrhyncha</taxon>
        <taxon>Psylloidea</taxon>
        <taxon>Psyllidae</taxon>
        <taxon>Diaphorininae</taxon>
        <taxon>Diaphorina</taxon>
    </lineage>
</organism>
<dbReference type="Proteomes" id="UP000079169">
    <property type="component" value="Unplaced"/>
</dbReference>
<sequence>MGAHIILFLRLRLLHLQEYPDYKYRPRKKTVKPSGGSPPLSLNKSLGSPSIVKNKYKTSSASKSALKQIKSNLDLSSGSSSESFILHRNNIVHTDELSSTINPNKLNVRLKIDKKLKDSLTLKNKYTPIYTDADKRFNIIDTLPTSPNKPSSGDTPNSPESANFYPDFEDGFDGPAALGTPAPANISPGQKRIKVLIPRTSNKNVNPENFTSINTIKSFSREKSFRPPVAQFTPLDSVVNNTNLIVKTIHNKLFQDSQLTNSLTEFETGEKWTTRLSNNVDVELENVETKSWHNDMIVDEEYIMIKNEYEDERKWTKINEDDYLVGVDEYLIKPETDYLKSESDEVVIKSEYAANANDIILPGQDIVMTPSSLTAQDNELYQSTSAILELKCNNLLNSLDFSSESILELKNNLTSLPNSQDGNSVPDLEYISELLHSQPSEAFGDEFDISSSTLCDIINTNASNSSSQFNYNVLC</sequence>
<protein>
    <submittedName>
        <fullName evidence="4">Uncharacterized protein LOC113471773</fullName>
    </submittedName>
</protein>
<dbReference type="STRING" id="121845.A0A3Q0JEU5"/>
<feature type="region of interest" description="Disordered" evidence="1">
    <location>
        <begin position="26"/>
        <end position="48"/>
    </location>
</feature>
<dbReference type="PANTHER" id="PTHR10270">
    <property type="entry name" value="SOX TRANSCRIPTION FACTOR"/>
    <property type="match status" value="1"/>
</dbReference>
<evidence type="ECO:0000256" key="1">
    <source>
        <dbReference type="SAM" id="MobiDB-lite"/>
    </source>
</evidence>
<dbReference type="PANTHER" id="PTHR10270:SF323">
    <property type="entry name" value="TRANSCRIPTION FACTOR SOX-14-RELATED"/>
    <property type="match status" value="1"/>
</dbReference>
<dbReference type="RefSeq" id="XP_026686981.1">
    <property type="nucleotide sequence ID" value="XM_026831180.1"/>
</dbReference>
<evidence type="ECO:0000256" key="2">
    <source>
        <dbReference type="SAM" id="SignalP"/>
    </source>
</evidence>
<dbReference type="InterPro" id="IPR050140">
    <property type="entry name" value="SRY-related_HMG-box_TF-like"/>
</dbReference>
<dbReference type="GO" id="GO:0000978">
    <property type="term" value="F:RNA polymerase II cis-regulatory region sequence-specific DNA binding"/>
    <property type="evidence" value="ECO:0007669"/>
    <property type="project" value="TreeGrafter"/>
</dbReference>
<feature type="compositionally biased region" description="Polar residues" evidence="1">
    <location>
        <begin position="143"/>
        <end position="161"/>
    </location>
</feature>
<dbReference type="AlphaFoldDB" id="A0A3Q0JEU5"/>
<gene>
    <name evidence="4" type="primary">LOC113471773</name>
</gene>
<evidence type="ECO:0000313" key="4">
    <source>
        <dbReference type="RefSeq" id="XP_026686981.1"/>
    </source>
</evidence>
<dbReference type="KEGG" id="dci:113471773"/>
<dbReference type="GO" id="GO:0000122">
    <property type="term" value="P:negative regulation of transcription by RNA polymerase II"/>
    <property type="evidence" value="ECO:0007669"/>
    <property type="project" value="TreeGrafter"/>
</dbReference>
<dbReference type="PaxDb" id="121845-A0A3Q0JEU5"/>
<dbReference type="GO" id="GO:0001228">
    <property type="term" value="F:DNA-binding transcription activator activity, RNA polymerase II-specific"/>
    <property type="evidence" value="ECO:0007669"/>
    <property type="project" value="TreeGrafter"/>
</dbReference>
<keyword evidence="3" id="KW-1185">Reference proteome</keyword>
<accession>A0A3Q0JEU5</accession>
<dbReference type="GO" id="GO:0007420">
    <property type="term" value="P:brain development"/>
    <property type="evidence" value="ECO:0007669"/>
    <property type="project" value="TreeGrafter"/>
</dbReference>
<dbReference type="GO" id="GO:0005634">
    <property type="term" value="C:nucleus"/>
    <property type="evidence" value="ECO:0007669"/>
    <property type="project" value="TreeGrafter"/>
</dbReference>
<feature type="region of interest" description="Disordered" evidence="1">
    <location>
        <begin position="141"/>
        <end position="163"/>
    </location>
</feature>
<dbReference type="GeneID" id="113471773"/>
<reference evidence="4" key="1">
    <citation type="submission" date="2025-08" db="UniProtKB">
        <authorList>
            <consortium name="RefSeq"/>
        </authorList>
    </citation>
    <scope>IDENTIFICATION</scope>
</reference>
<feature type="signal peptide" evidence="2">
    <location>
        <begin position="1"/>
        <end position="16"/>
    </location>
</feature>
<feature type="chain" id="PRO_5018271039" evidence="2">
    <location>
        <begin position="17"/>
        <end position="475"/>
    </location>
</feature>
<name>A0A3Q0JEU5_DIACI</name>
<dbReference type="GO" id="GO:0030182">
    <property type="term" value="P:neuron differentiation"/>
    <property type="evidence" value="ECO:0007669"/>
    <property type="project" value="TreeGrafter"/>
</dbReference>
<proteinExistence type="predicted"/>
<keyword evidence="2" id="KW-0732">Signal</keyword>